<accession>A0A7L9IY21</accession>
<evidence type="ECO:0000256" key="1">
    <source>
        <dbReference type="ARBA" id="ARBA00004141"/>
    </source>
</evidence>
<dbReference type="AlphaFoldDB" id="A0A7L9IY21"/>
<evidence type="ECO:0000313" key="8">
    <source>
        <dbReference type="Proteomes" id="UP000593998"/>
    </source>
</evidence>
<feature type="transmembrane region" description="Helical" evidence="5">
    <location>
        <begin position="102"/>
        <end position="123"/>
    </location>
</feature>
<evidence type="ECO:0000256" key="4">
    <source>
        <dbReference type="ARBA" id="ARBA00023136"/>
    </source>
</evidence>
<dbReference type="Proteomes" id="UP000593998">
    <property type="component" value="Chromosome"/>
</dbReference>
<keyword evidence="3 5" id="KW-1133">Transmembrane helix</keyword>
<feature type="transmembrane region" description="Helical" evidence="5">
    <location>
        <begin position="154"/>
        <end position="180"/>
    </location>
</feature>
<feature type="transmembrane region" description="Helical" evidence="5">
    <location>
        <begin position="265"/>
        <end position="281"/>
    </location>
</feature>
<keyword evidence="2 5" id="KW-0812">Transmembrane</keyword>
<feature type="transmembrane region" description="Helical" evidence="5">
    <location>
        <begin position="6"/>
        <end position="25"/>
    </location>
</feature>
<evidence type="ECO:0000256" key="2">
    <source>
        <dbReference type="ARBA" id="ARBA00022692"/>
    </source>
</evidence>
<reference evidence="7 8" key="1">
    <citation type="submission" date="2020-10" db="EMBL/GenBank/DDBJ databases">
        <title>Janibacter indicus TT2 genome sequence.</title>
        <authorList>
            <person name="Lee K."/>
            <person name="Ganzorig M."/>
        </authorList>
    </citation>
    <scope>NUCLEOTIDE SEQUENCE [LARGE SCALE GENOMIC DNA]</scope>
    <source>
        <strain evidence="7 8">TT2</strain>
    </source>
</reference>
<organism evidence="7 8">
    <name type="scientific">Janibacter indicus</name>
    <dbReference type="NCBI Taxonomy" id="857417"/>
    <lineage>
        <taxon>Bacteria</taxon>
        <taxon>Bacillati</taxon>
        <taxon>Actinomycetota</taxon>
        <taxon>Actinomycetes</taxon>
        <taxon>Micrococcales</taxon>
        <taxon>Intrasporangiaceae</taxon>
        <taxon>Janibacter</taxon>
    </lineage>
</organism>
<feature type="transmembrane region" description="Helical" evidence="5">
    <location>
        <begin position="32"/>
        <end position="61"/>
    </location>
</feature>
<evidence type="ECO:0000259" key="6">
    <source>
        <dbReference type="Pfam" id="PF04932"/>
    </source>
</evidence>
<dbReference type="PANTHER" id="PTHR37422:SF13">
    <property type="entry name" value="LIPOPOLYSACCHARIDE BIOSYNTHESIS PROTEIN PA4999-RELATED"/>
    <property type="match status" value="1"/>
</dbReference>
<evidence type="ECO:0000256" key="3">
    <source>
        <dbReference type="ARBA" id="ARBA00022989"/>
    </source>
</evidence>
<dbReference type="EMBL" id="CP062789">
    <property type="protein sequence ID" value="QOK22034.1"/>
    <property type="molecule type" value="Genomic_DNA"/>
</dbReference>
<dbReference type="Pfam" id="PF04932">
    <property type="entry name" value="Wzy_C"/>
    <property type="match status" value="1"/>
</dbReference>
<dbReference type="InterPro" id="IPR007016">
    <property type="entry name" value="O-antigen_ligase-rel_domated"/>
</dbReference>
<dbReference type="InterPro" id="IPR051533">
    <property type="entry name" value="WaaL-like"/>
</dbReference>
<sequence length="440" mass="46978">MTSDLPAALIVTAGALMALGVGYLAPRQPVLAVAAASLVLVMGVSALQRAALPLVCLPLLYVAERLGYGGTDLSVSDLALTVGAGVALCFAQRPFSPALRNLLWLVVAYQVATLFTVVANPYAANLLEWLHAGVLIAGALLVGWSIGRDGLGRAGLLLMLATGLVLATWVIGAGLVNYLAGNFEPIYLPFRMHKNFLGTVLATTATIAYVRPAWLRLRPGHAAAIFVWFALAIAVTQSRQAIVGLAVVLAVLVLRKRTDRRRSQLILLAIIPSVIVVMTLVRDQFASGNEHNSAYSRLRWFGDSVDIWQTQPLVGVGLRWWYTDRFPGGFQPPNALLEVLTASGLVGLAGFLVLMVGSVLVLWRVPPEYGMLAVLVVLGRFVQGQLDVFWVAAQTSIPFVIAGICLGTRAWHNHEASTHANLAATERLGTGAPSSEVANR</sequence>
<proteinExistence type="predicted"/>
<evidence type="ECO:0000313" key="7">
    <source>
        <dbReference type="EMBL" id="QOK22034.1"/>
    </source>
</evidence>
<protein>
    <submittedName>
        <fullName evidence="7">O-antigen ligase family protein</fullName>
    </submittedName>
</protein>
<dbReference type="GO" id="GO:0016874">
    <property type="term" value="F:ligase activity"/>
    <property type="evidence" value="ECO:0007669"/>
    <property type="project" value="UniProtKB-KW"/>
</dbReference>
<name>A0A7L9IY21_9MICO</name>
<gene>
    <name evidence="7" type="ORF">IGS73_13090</name>
</gene>
<dbReference type="PANTHER" id="PTHR37422">
    <property type="entry name" value="TEICHURONIC ACID BIOSYNTHESIS PROTEIN TUAE"/>
    <property type="match status" value="1"/>
</dbReference>
<keyword evidence="4 5" id="KW-0472">Membrane</keyword>
<keyword evidence="7" id="KW-0436">Ligase</keyword>
<comment type="subcellular location">
    <subcellularLocation>
        <location evidence="1">Membrane</location>
        <topology evidence="1">Multi-pass membrane protein</topology>
    </subcellularLocation>
</comment>
<evidence type="ECO:0000256" key="5">
    <source>
        <dbReference type="SAM" id="Phobius"/>
    </source>
</evidence>
<feature type="transmembrane region" description="Helical" evidence="5">
    <location>
        <begin position="129"/>
        <end position="147"/>
    </location>
</feature>
<feature type="transmembrane region" description="Helical" evidence="5">
    <location>
        <begin position="73"/>
        <end position="90"/>
    </location>
</feature>
<dbReference type="RefSeq" id="WP_192910667.1">
    <property type="nucleotide sequence ID" value="NZ_CP062789.1"/>
</dbReference>
<dbReference type="GO" id="GO:0016020">
    <property type="term" value="C:membrane"/>
    <property type="evidence" value="ECO:0007669"/>
    <property type="project" value="UniProtKB-SubCell"/>
</dbReference>
<feature type="transmembrane region" description="Helical" evidence="5">
    <location>
        <begin position="339"/>
        <end position="363"/>
    </location>
</feature>
<feature type="domain" description="O-antigen ligase-related" evidence="6">
    <location>
        <begin position="225"/>
        <end position="352"/>
    </location>
</feature>